<dbReference type="EC" id="6.1.1.7" evidence="2"/>
<evidence type="ECO:0000256" key="1">
    <source>
        <dbReference type="ARBA" id="ARBA00008226"/>
    </source>
</evidence>
<evidence type="ECO:0000256" key="3">
    <source>
        <dbReference type="ARBA" id="ARBA00022555"/>
    </source>
</evidence>
<dbReference type="Gene3D" id="3.30.930.10">
    <property type="entry name" value="Bira Bifunctional Protein, Domain 2"/>
    <property type="match status" value="1"/>
</dbReference>
<keyword evidence="5" id="KW-0547">Nucleotide-binding</keyword>
<evidence type="ECO:0000256" key="6">
    <source>
        <dbReference type="ARBA" id="ARBA00022840"/>
    </source>
</evidence>
<dbReference type="GO" id="GO:0002161">
    <property type="term" value="F:aminoacyl-tRNA deacylase activity"/>
    <property type="evidence" value="ECO:0007669"/>
    <property type="project" value="TreeGrafter"/>
</dbReference>
<dbReference type="PRINTS" id="PR00980">
    <property type="entry name" value="TRNASYNTHALA"/>
</dbReference>
<dbReference type="InterPro" id="IPR050058">
    <property type="entry name" value="Ala-tRNA_ligase"/>
</dbReference>
<dbReference type="PROSITE" id="PS50860">
    <property type="entry name" value="AA_TRNA_LIGASE_II_ALA"/>
    <property type="match status" value="1"/>
</dbReference>
<evidence type="ECO:0000256" key="2">
    <source>
        <dbReference type="ARBA" id="ARBA00013168"/>
    </source>
</evidence>
<keyword evidence="3" id="KW-0820">tRNA-binding</keyword>
<evidence type="ECO:0000259" key="10">
    <source>
        <dbReference type="PROSITE" id="PS50860"/>
    </source>
</evidence>
<dbReference type="InterPro" id="IPR018164">
    <property type="entry name" value="Ala-tRNA-synth_IIc_N"/>
</dbReference>
<dbReference type="Proteomes" id="UP000178175">
    <property type="component" value="Unassembled WGS sequence"/>
</dbReference>
<gene>
    <name evidence="11" type="ORF">A3C70_02760</name>
</gene>
<evidence type="ECO:0000313" key="11">
    <source>
        <dbReference type="EMBL" id="OHA96114.1"/>
    </source>
</evidence>
<keyword evidence="6" id="KW-0067">ATP-binding</keyword>
<accession>A0A1G2TFP8</accession>
<feature type="domain" description="Alanyl-transfer RNA synthetases family profile" evidence="10">
    <location>
        <begin position="1"/>
        <end position="352"/>
    </location>
</feature>
<dbReference type="InterPro" id="IPR045864">
    <property type="entry name" value="aa-tRNA-synth_II/BPL/LPL"/>
</dbReference>
<dbReference type="GO" id="GO:0005737">
    <property type="term" value="C:cytoplasm"/>
    <property type="evidence" value="ECO:0007669"/>
    <property type="project" value="InterPro"/>
</dbReference>
<protein>
    <recommendedName>
        <fullName evidence="2">alanine--tRNA ligase</fullName>
        <ecNumber evidence="2">6.1.1.7</ecNumber>
    </recommendedName>
</protein>
<comment type="caution">
    <text evidence="11">The sequence shown here is derived from an EMBL/GenBank/DDBJ whole genome shotgun (WGS) entry which is preliminary data.</text>
</comment>
<evidence type="ECO:0000256" key="9">
    <source>
        <dbReference type="ARBA" id="ARBA00023146"/>
    </source>
</evidence>
<evidence type="ECO:0000256" key="7">
    <source>
        <dbReference type="ARBA" id="ARBA00022884"/>
    </source>
</evidence>
<dbReference type="GO" id="GO:0006419">
    <property type="term" value="P:alanyl-tRNA aminoacylation"/>
    <property type="evidence" value="ECO:0007669"/>
    <property type="project" value="InterPro"/>
</dbReference>
<keyword evidence="4" id="KW-0436">Ligase</keyword>
<sequence>MNSAEIRQRFLKFFEERGHVVIPSASLVPEGDSSVLFTTAGMQQFKPYYIGKANAQKDFGSLNTVSIQKCVRTSDIEEVGDESHLTFFEMLGNFSFGGYWKKEAIEWAYEFITKDLGLQIDFVSVFGGEAEVPEDKESREIWKSIDPNITVKKFGRADNFWGPTGEEGPCGPTTEIYVNGIEIWNIVFNEFYQSRDKTLKLLEVKGVDTGMGLERLVKVIQKTPTVFETDLFESIMKAAGSRIVADHVRTSCFIITDGVVPSNTDRGYILRRLLRRAYIKNKNVNLVVDAVIINPSYNGLYIFAPNIKEVVTQELEKFEKALNAGLKQVEKGADPFVLFTSYGLPLEIIEEVTTIDKEKFMKQIKEHKQLSTERGSQKFKK</sequence>
<dbReference type="InterPro" id="IPR002318">
    <property type="entry name" value="Ala-tRNA-lgiase_IIc"/>
</dbReference>
<organism evidence="11 12">
    <name type="scientific">Candidatus Zambryskibacteria bacterium RIFCSPHIGHO2_02_FULL_43_14</name>
    <dbReference type="NCBI Taxonomy" id="1802748"/>
    <lineage>
        <taxon>Bacteria</taxon>
        <taxon>Candidatus Zambryskiibacteriota</taxon>
    </lineage>
</organism>
<dbReference type="SUPFAM" id="SSF55681">
    <property type="entry name" value="Class II aaRS and biotin synthetases"/>
    <property type="match status" value="1"/>
</dbReference>
<evidence type="ECO:0000256" key="5">
    <source>
        <dbReference type="ARBA" id="ARBA00022741"/>
    </source>
</evidence>
<evidence type="ECO:0000256" key="8">
    <source>
        <dbReference type="ARBA" id="ARBA00022917"/>
    </source>
</evidence>
<dbReference type="CDD" id="cd00673">
    <property type="entry name" value="AlaRS_core"/>
    <property type="match status" value="1"/>
</dbReference>
<dbReference type="EMBL" id="MHVR01000011">
    <property type="protein sequence ID" value="OHA96114.1"/>
    <property type="molecule type" value="Genomic_DNA"/>
</dbReference>
<reference evidence="11 12" key="1">
    <citation type="journal article" date="2016" name="Nat. Commun.">
        <title>Thousands of microbial genomes shed light on interconnected biogeochemical processes in an aquifer system.</title>
        <authorList>
            <person name="Anantharaman K."/>
            <person name="Brown C.T."/>
            <person name="Hug L.A."/>
            <person name="Sharon I."/>
            <person name="Castelle C.J."/>
            <person name="Probst A.J."/>
            <person name="Thomas B.C."/>
            <person name="Singh A."/>
            <person name="Wilkins M.J."/>
            <person name="Karaoz U."/>
            <person name="Brodie E.L."/>
            <person name="Williams K.H."/>
            <person name="Hubbard S.S."/>
            <person name="Banfield J.F."/>
        </authorList>
    </citation>
    <scope>NUCLEOTIDE SEQUENCE [LARGE SCALE GENOMIC DNA]</scope>
</reference>
<dbReference type="GO" id="GO:0004813">
    <property type="term" value="F:alanine-tRNA ligase activity"/>
    <property type="evidence" value="ECO:0007669"/>
    <property type="project" value="UniProtKB-EC"/>
</dbReference>
<dbReference type="InterPro" id="IPR018162">
    <property type="entry name" value="Ala-tRNA-ligase_IIc_anticod-bd"/>
</dbReference>
<dbReference type="GO" id="GO:0005524">
    <property type="term" value="F:ATP binding"/>
    <property type="evidence" value="ECO:0007669"/>
    <property type="project" value="UniProtKB-KW"/>
</dbReference>
<keyword evidence="9" id="KW-0030">Aminoacyl-tRNA synthetase</keyword>
<dbReference type="AlphaFoldDB" id="A0A1G2TFP8"/>
<evidence type="ECO:0000313" key="12">
    <source>
        <dbReference type="Proteomes" id="UP000178175"/>
    </source>
</evidence>
<dbReference type="GO" id="GO:0000049">
    <property type="term" value="F:tRNA binding"/>
    <property type="evidence" value="ECO:0007669"/>
    <property type="project" value="UniProtKB-KW"/>
</dbReference>
<keyword evidence="7" id="KW-0694">RNA-binding</keyword>
<dbReference type="SUPFAM" id="SSF101353">
    <property type="entry name" value="Putative anticodon-binding domain of alanyl-tRNA synthetase (AlaRS)"/>
    <property type="match status" value="1"/>
</dbReference>
<dbReference type="Pfam" id="PF01411">
    <property type="entry name" value="tRNA-synt_2c"/>
    <property type="match status" value="1"/>
</dbReference>
<name>A0A1G2TFP8_9BACT</name>
<dbReference type="InterPro" id="IPR018165">
    <property type="entry name" value="Ala-tRNA-synth_IIc_core"/>
</dbReference>
<dbReference type="PANTHER" id="PTHR11777">
    <property type="entry name" value="ALANYL-TRNA SYNTHETASE"/>
    <property type="match status" value="1"/>
</dbReference>
<evidence type="ECO:0000256" key="4">
    <source>
        <dbReference type="ARBA" id="ARBA00022598"/>
    </source>
</evidence>
<dbReference type="PANTHER" id="PTHR11777:SF9">
    <property type="entry name" value="ALANINE--TRNA LIGASE, CYTOPLASMIC"/>
    <property type="match status" value="1"/>
</dbReference>
<keyword evidence="8" id="KW-0648">Protein biosynthesis</keyword>
<comment type="similarity">
    <text evidence="1">Belongs to the class-II aminoacyl-tRNA synthetase family.</text>
</comment>
<proteinExistence type="inferred from homology"/>